<name>A0A1H3FDK6_9PROT</name>
<dbReference type="OrthoDB" id="79831at2"/>
<dbReference type="InterPro" id="IPR014054">
    <property type="entry name" value="Phage_regulatory_Rha"/>
</dbReference>
<gene>
    <name evidence="1" type="ORF">SAMN05421881_101162</name>
</gene>
<protein>
    <submittedName>
        <fullName evidence="1">Phage regulatory protein, rha family</fullName>
    </submittedName>
</protein>
<dbReference type="STRING" id="44576.SAMN05421881_101162"/>
<organism evidence="1 2">
    <name type="scientific">Nitrosomonas halophila</name>
    <dbReference type="NCBI Taxonomy" id="44576"/>
    <lineage>
        <taxon>Bacteria</taxon>
        <taxon>Pseudomonadati</taxon>
        <taxon>Pseudomonadota</taxon>
        <taxon>Betaproteobacteria</taxon>
        <taxon>Nitrosomonadales</taxon>
        <taxon>Nitrosomonadaceae</taxon>
        <taxon>Nitrosomonas</taxon>
    </lineage>
</organism>
<evidence type="ECO:0000313" key="1">
    <source>
        <dbReference type="EMBL" id="SDX89092.1"/>
    </source>
</evidence>
<dbReference type="RefSeq" id="WP_090412508.1">
    <property type="nucleotide sequence ID" value="NZ_FNOY01000011.1"/>
</dbReference>
<sequence length="186" mass="21445">MNNQSIVTLQGDQATTNTLIVAEYFGKEHKHVMRDLRSLMAECAGEFNRSNFGPVEYYDAKGERRPMYTLTKKSFMLLAMGFTGINATRLKIAFIDEFERMETALKHRQPVINEAMREELLKARPLWAKIAKYDRLGLSTFEICLLIQRRPRTLREHRRRMQACGLLARPDNRPQVPALTPMGGEA</sequence>
<accession>A0A1H3FDK6</accession>
<reference evidence="1 2" key="1">
    <citation type="submission" date="2016-10" db="EMBL/GenBank/DDBJ databases">
        <authorList>
            <person name="de Groot N.N."/>
        </authorList>
    </citation>
    <scope>NUCLEOTIDE SEQUENCE [LARGE SCALE GENOMIC DNA]</scope>
    <source>
        <strain evidence="1 2">Nm1</strain>
    </source>
</reference>
<dbReference type="EMBL" id="FNOY01000011">
    <property type="protein sequence ID" value="SDX89092.1"/>
    <property type="molecule type" value="Genomic_DNA"/>
</dbReference>
<dbReference type="NCBIfam" id="TIGR02681">
    <property type="entry name" value="phage_pRha"/>
    <property type="match status" value="1"/>
</dbReference>
<keyword evidence="2" id="KW-1185">Reference proteome</keyword>
<dbReference type="Proteomes" id="UP000198640">
    <property type="component" value="Unassembled WGS sequence"/>
</dbReference>
<proteinExistence type="predicted"/>
<dbReference type="Pfam" id="PF09669">
    <property type="entry name" value="Phage_pRha"/>
    <property type="match status" value="1"/>
</dbReference>
<dbReference type="AlphaFoldDB" id="A0A1H3FDK6"/>
<evidence type="ECO:0000313" key="2">
    <source>
        <dbReference type="Proteomes" id="UP000198640"/>
    </source>
</evidence>